<evidence type="ECO:0000256" key="7">
    <source>
        <dbReference type="ARBA" id="ARBA00022525"/>
    </source>
</evidence>
<dbReference type="AlphaFoldDB" id="A0A921Q611"/>
<feature type="chain" id="PRO_5037526172" description="L-ascorbate oxidase" evidence="14">
    <location>
        <begin position="25"/>
        <end position="638"/>
    </location>
</feature>
<feature type="signal peptide" evidence="14">
    <location>
        <begin position="1"/>
        <end position="24"/>
    </location>
</feature>
<comment type="similarity">
    <text evidence="3">Belongs to the multicopper oxidase family.</text>
</comment>
<evidence type="ECO:0000256" key="13">
    <source>
        <dbReference type="ARBA" id="ARBA00048908"/>
    </source>
</evidence>
<keyword evidence="9" id="KW-0677">Repeat</keyword>
<evidence type="ECO:0000259" key="15">
    <source>
        <dbReference type="Pfam" id="PF00394"/>
    </source>
</evidence>
<reference evidence="18" key="1">
    <citation type="journal article" date="2019" name="BMC Genomics">
        <title>A new reference genome for Sorghum bicolor reveals high levels of sequence similarity between sweet and grain genotypes: implications for the genetics of sugar metabolism.</title>
        <authorList>
            <person name="Cooper E.A."/>
            <person name="Brenton Z.W."/>
            <person name="Flinn B.S."/>
            <person name="Jenkins J."/>
            <person name="Shu S."/>
            <person name="Flowers D."/>
            <person name="Luo F."/>
            <person name="Wang Y."/>
            <person name="Xia P."/>
            <person name="Barry K."/>
            <person name="Daum C."/>
            <person name="Lipzen A."/>
            <person name="Yoshinaga Y."/>
            <person name="Schmutz J."/>
            <person name="Saski C."/>
            <person name="Vermerris W."/>
            <person name="Kresovich S."/>
        </authorList>
    </citation>
    <scope>NUCLEOTIDE SEQUENCE</scope>
</reference>
<dbReference type="EMBL" id="CM027689">
    <property type="protein sequence ID" value="KAG0514822.1"/>
    <property type="molecule type" value="Genomic_DNA"/>
</dbReference>
<evidence type="ECO:0000256" key="4">
    <source>
        <dbReference type="ARBA" id="ARBA00011473"/>
    </source>
</evidence>
<dbReference type="SUPFAM" id="SSF49503">
    <property type="entry name" value="Cupredoxins"/>
    <property type="match status" value="3"/>
</dbReference>
<dbReference type="Pfam" id="PF00394">
    <property type="entry name" value="Cu-oxidase"/>
    <property type="match status" value="1"/>
</dbReference>
<evidence type="ECO:0000256" key="9">
    <source>
        <dbReference type="ARBA" id="ARBA00022737"/>
    </source>
</evidence>
<proteinExistence type="inferred from homology"/>
<keyword evidence="12" id="KW-1015">Disulfide bond</keyword>
<dbReference type="InterPro" id="IPR045087">
    <property type="entry name" value="Cu-oxidase_fam"/>
</dbReference>
<dbReference type="InterPro" id="IPR002355">
    <property type="entry name" value="Cu_oxidase_Cu_BS"/>
</dbReference>
<evidence type="ECO:0000256" key="11">
    <source>
        <dbReference type="ARBA" id="ARBA00023008"/>
    </source>
</evidence>
<comment type="cofactor">
    <cofactor evidence="1">
        <name>Cu cation</name>
        <dbReference type="ChEBI" id="CHEBI:23378"/>
    </cofactor>
</comment>
<evidence type="ECO:0000256" key="12">
    <source>
        <dbReference type="ARBA" id="ARBA00023157"/>
    </source>
</evidence>
<accession>A0A921Q611</accession>
<dbReference type="CDD" id="cd13893">
    <property type="entry name" value="CuRO_3_AAO"/>
    <property type="match status" value="1"/>
</dbReference>
<dbReference type="GO" id="GO:0008447">
    <property type="term" value="F:L-ascorbate oxidase activity"/>
    <property type="evidence" value="ECO:0007669"/>
    <property type="project" value="UniProtKB-EC"/>
</dbReference>
<dbReference type="InterPro" id="IPR001117">
    <property type="entry name" value="Cu-oxidase_2nd"/>
</dbReference>
<feature type="domain" description="Plastocyanin-like" evidence="15">
    <location>
        <begin position="178"/>
        <end position="367"/>
    </location>
</feature>
<evidence type="ECO:0000256" key="6">
    <source>
        <dbReference type="ARBA" id="ARBA00022095"/>
    </source>
</evidence>
<dbReference type="InterPro" id="IPR011707">
    <property type="entry name" value="Cu-oxidase-like_N"/>
</dbReference>
<reference evidence="18" key="2">
    <citation type="submission" date="2020-10" db="EMBL/GenBank/DDBJ databases">
        <authorList>
            <person name="Cooper E.A."/>
            <person name="Brenton Z.W."/>
            <person name="Flinn B.S."/>
            <person name="Jenkins J."/>
            <person name="Shu S."/>
            <person name="Flowers D."/>
            <person name="Luo F."/>
            <person name="Wang Y."/>
            <person name="Xia P."/>
            <person name="Barry K."/>
            <person name="Daum C."/>
            <person name="Lipzen A."/>
            <person name="Yoshinaga Y."/>
            <person name="Schmutz J."/>
            <person name="Saski C."/>
            <person name="Vermerris W."/>
            <person name="Kresovich S."/>
        </authorList>
    </citation>
    <scope>NUCLEOTIDE SEQUENCE</scope>
</reference>
<dbReference type="EC" id="1.10.3.3" evidence="5"/>
<evidence type="ECO:0000256" key="3">
    <source>
        <dbReference type="ARBA" id="ARBA00010609"/>
    </source>
</evidence>
<gene>
    <name evidence="18" type="ORF">BDA96_10G226200</name>
</gene>
<evidence type="ECO:0000259" key="16">
    <source>
        <dbReference type="Pfam" id="PF07731"/>
    </source>
</evidence>
<feature type="domain" description="Plastocyanin-like" evidence="17">
    <location>
        <begin position="47"/>
        <end position="161"/>
    </location>
</feature>
<keyword evidence="14" id="KW-0732">Signal</keyword>
<dbReference type="Proteomes" id="UP000807115">
    <property type="component" value="Chromosome 10"/>
</dbReference>
<dbReference type="GO" id="GO:0005507">
    <property type="term" value="F:copper ion binding"/>
    <property type="evidence" value="ECO:0007669"/>
    <property type="project" value="InterPro"/>
</dbReference>
<dbReference type="InterPro" id="IPR008972">
    <property type="entry name" value="Cupredoxin"/>
</dbReference>
<keyword evidence="10" id="KW-0560">Oxidoreductase</keyword>
<dbReference type="InterPro" id="IPR034267">
    <property type="entry name" value="CuRO_3_AAO"/>
</dbReference>
<comment type="catalytic activity">
    <reaction evidence="13">
        <text>4 L-ascorbate + O2 = 4 monodehydro-L-ascorbate radical + 2 H2O</text>
        <dbReference type="Rhea" id="RHEA:30243"/>
        <dbReference type="ChEBI" id="CHEBI:15377"/>
        <dbReference type="ChEBI" id="CHEBI:15379"/>
        <dbReference type="ChEBI" id="CHEBI:38290"/>
        <dbReference type="ChEBI" id="CHEBI:59513"/>
        <dbReference type="EC" id="1.10.3.3"/>
    </reaction>
</comment>
<keyword evidence="8" id="KW-0479">Metal-binding</keyword>
<sequence length="638" mass="70011">MGKPYVSLAVQLLICCALMVPVSAQSVAAAPSPSSPAPATRNFTWDVEYIMWAPDCHQSVMIGINGEFPGPTISANAGDLIRVEVTNSLHTEGVVIHWHGIRQIGTPWADGTASISQCPINSGERFTYEFIADKPGTFFYHGHFGMQRAAGLYGSLIVNGTEQQPEPFAAEYDGELNMLLSDWYHENVYAQAAGLDGKDKHWEWVGEPQTILINGRGQFGCSLGITGDRRACDRRKRDALCKEGDKSERCELIRRSECGPFCERSQCSPVVFDVDPGKTYRLRIASTTSLSALNVQVQGHKLTVVEADGNFVAPFDVDDIDIYSGETYSVLLTTDQRASSSSYWISVGVRGRRPKTPPALAILNYTNSKPGRSSWPASVPPATPAWDNVTRSKEFTYRIKARDGTPTPAAAAVDRRITMLNTQDWVQGHVKWAINHVTLSLPATPYLGAYFYGIEDIAFDSSGESPDGYDRRYDIKKPPGAQAPAARVPTTASDRVFRIAHGAVVDVVLQNANALEEDVSESHPWHLHGHDFWVLGYGDGVYDHARDSRKLDTATPPLRNTVVLFPHGWTVLRFVADNPGVWAFHCHIEPHLHLGMGVIFAEGMEKLRELNVPREAITCGEAKTASLSLAPAVAPSRP</sequence>
<comment type="caution">
    <text evidence="18">The sequence shown here is derived from an EMBL/GenBank/DDBJ whole genome shotgun (WGS) entry which is preliminary data.</text>
</comment>
<name>A0A921Q611_SORBI</name>
<evidence type="ECO:0000256" key="2">
    <source>
        <dbReference type="ARBA" id="ARBA00004613"/>
    </source>
</evidence>
<dbReference type="PROSITE" id="PS00080">
    <property type="entry name" value="MULTICOPPER_OXIDASE2"/>
    <property type="match status" value="1"/>
</dbReference>
<evidence type="ECO:0000256" key="10">
    <source>
        <dbReference type="ARBA" id="ARBA00023002"/>
    </source>
</evidence>
<keyword evidence="11" id="KW-0186">Copper</keyword>
<evidence type="ECO:0000256" key="8">
    <source>
        <dbReference type="ARBA" id="ARBA00022723"/>
    </source>
</evidence>
<dbReference type="CDD" id="cd13845">
    <property type="entry name" value="CuRO_1_AAO"/>
    <property type="match status" value="1"/>
</dbReference>
<evidence type="ECO:0000256" key="14">
    <source>
        <dbReference type="SAM" id="SignalP"/>
    </source>
</evidence>
<dbReference type="Pfam" id="PF07731">
    <property type="entry name" value="Cu-oxidase_2"/>
    <property type="match status" value="1"/>
</dbReference>
<dbReference type="InterPro" id="IPR034259">
    <property type="entry name" value="CuRO_1_AAO"/>
</dbReference>
<dbReference type="Pfam" id="PF07732">
    <property type="entry name" value="Cu-oxidase_3"/>
    <property type="match status" value="1"/>
</dbReference>
<dbReference type="InterPro" id="IPR011706">
    <property type="entry name" value="Cu-oxidase_C"/>
</dbReference>
<dbReference type="Gene3D" id="2.60.40.420">
    <property type="entry name" value="Cupredoxins - blue copper proteins"/>
    <property type="match status" value="3"/>
</dbReference>
<keyword evidence="7" id="KW-0964">Secreted</keyword>
<evidence type="ECO:0000256" key="5">
    <source>
        <dbReference type="ARBA" id="ARBA00012301"/>
    </source>
</evidence>
<evidence type="ECO:0000256" key="1">
    <source>
        <dbReference type="ARBA" id="ARBA00001935"/>
    </source>
</evidence>
<protein>
    <recommendedName>
        <fullName evidence="6">L-ascorbate oxidase</fullName>
        <ecNumber evidence="5">1.10.3.3</ecNumber>
    </recommendedName>
</protein>
<dbReference type="PANTHER" id="PTHR11709">
    <property type="entry name" value="MULTI-COPPER OXIDASE"/>
    <property type="match status" value="1"/>
</dbReference>
<comment type="subunit">
    <text evidence="4">Dimer.</text>
</comment>
<feature type="domain" description="Plastocyanin-like" evidence="16">
    <location>
        <begin position="488"/>
        <end position="603"/>
    </location>
</feature>
<dbReference type="GO" id="GO:0005576">
    <property type="term" value="C:extracellular region"/>
    <property type="evidence" value="ECO:0007669"/>
    <property type="project" value="UniProtKB-SubCell"/>
</dbReference>
<evidence type="ECO:0000313" key="18">
    <source>
        <dbReference type="EMBL" id="KAG0514822.1"/>
    </source>
</evidence>
<dbReference type="PANTHER" id="PTHR11709:SF322">
    <property type="entry name" value="L-ASCORBATE OXIDASE"/>
    <property type="match status" value="1"/>
</dbReference>
<organism evidence="18 19">
    <name type="scientific">Sorghum bicolor</name>
    <name type="common">Sorghum</name>
    <name type="synonym">Sorghum vulgare</name>
    <dbReference type="NCBI Taxonomy" id="4558"/>
    <lineage>
        <taxon>Eukaryota</taxon>
        <taxon>Viridiplantae</taxon>
        <taxon>Streptophyta</taxon>
        <taxon>Embryophyta</taxon>
        <taxon>Tracheophyta</taxon>
        <taxon>Spermatophyta</taxon>
        <taxon>Magnoliopsida</taxon>
        <taxon>Liliopsida</taxon>
        <taxon>Poales</taxon>
        <taxon>Poaceae</taxon>
        <taxon>PACMAD clade</taxon>
        <taxon>Panicoideae</taxon>
        <taxon>Andropogonodae</taxon>
        <taxon>Andropogoneae</taxon>
        <taxon>Sorghinae</taxon>
        <taxon>Sorghum</taxon>
    </lineage>
</organism>
<dbReference type="NCBIfam" id="TIGR03388">
    <property type="entry name" value="ascorbase"/>
    <property type="match status" value="1"/>
</dbReference>
<comment type="subcellular location">
    <subcellularLocation>
        <location evidence="2">Secreted</location>
    </subcellularLocation>
</comment>
<evidence type="ECO:0000259" key="17">
    <source>
        <dbReference type="Pfam" id="PF07732"/>
    </source>
</evidence>
<dbReference type="InterPro" id="IPR017760">
    <property type="entry name" value="L-ascorbate_oxidase_pln"/>
</dbReference>
<evidence type="ECO:0000313" key="19">
    <source>
        <dbReference type="Proteomes" id="UP000807115"/>
    </source>
</evidence>